<name>A0A9Y1BM27_9ARCH</name>
<organism evidence="1">
    <name type="scientific">Candidatus Heimdallarchaeum aukensis</name>
    <dbReference type="NCBI Taxonomy" id="2876573"/>
    <lineage>
        <taxon>Archaea</taxon>
        <taxon>Promethearchaeati</taxon>
        <taxon>Candidatus Heimdallarchaeota</taxon>
        <taxon>Candidatus Heimdallarchaeia (ex Rinke et al. 2021) (nom. nud.)</taxon>
        <taxon>Candidatus Heimdallarchaeales</taxon>
        <taxon>Candidatus Heimdallarchaeaceae</taxon>
        <taxon>Candidatus Heimdallarchaeum</taxon>
    </lineage>
</organism>
<dbReference type="AlphaFoldDB" id="A0A9Y1BM27"/>
<dbReference type="EMBL" id="CP084166">
    <property type="protein sequence ID" value="UJG41240.1"/>
    <property type="molecule type" value="Genomic_DNA"/>
</dbReference>
<dbReference type="Proteomes" id="UP001201020">
    <property type="component" value="Chromosome"/>
</dbReference>
<protein>
    <submittedName>
        <fullName evidence="1">Uncharacterized protein</fullName>
    </submittedName>
</protein>
<accession>A0A9Y1BM27</accession>
<sequence>MNDKETELYFAQFFEKFLKNKEIIIKGYNESKNSEFEISFSEPKLIFTGGLLNSTIRDLLFNIAIDKNQFAKNYEELISAINEEYIIAKKDNRILALGIDTNIIYSGVLLTGLYKRLMKKLDWKFPLIVISHTTSEEIHYKRASKYKNPTLNQFKANIQKQSENIQSLLNKVFAEEGMNISESVYRNLLDRDGRLGHL</sequence>
<gene>
    <name evidence="1" type="ORF">K9W45_01960</name>
</gene>
<evidence type="ECO:0000313" key="1">
    <source>
        <dbReference type="EMBL" id="UJG41240.1"/>
    </source>
</evidence>
<reference evidence="1" key="1">
    <citation type="journal article" date="2022" name="Nat. Microbiol.">
        <title>Unique mobile elements and scalable gene flow at the prokaryote-eukaryote boundary revealed by circularized Asgard archaea genomes.</title>
        <authorList>
            <person name="Wu F."/>
            <person name="Speth D.R."/>
            <person name="Philosof A."/>
            <person name="Cremiere A."/>
            <person name="Narayanan A."/>
            <person name="Barco R.A."/>
            <person name="Connon S.A."/>
            <person name="Amend J.P."/>
            <person name="Antoshechkin I.A."/>
            <person name="Orphan V.J."/>
        </authorList>
    </citation>
    <scope>NUCLEOTIDE SEQUENCE</scope>
    <source>
        <strain evidence="1">PM71</strain>
    </source>
</reference>
<proteinExistence type="predicted"/>